<feature type="compositionally biased region" description="Polar residues" evidence="1">
    <location>
        <begin position="92"/>
        <end position="102"/>
    </location>
</feature>
<gene>
    <name evidence="2" type="ORF">G7Y89_g15598</name>
</gene>
<evidence type="ECO:0000313" key="2">
    <source>
        <dbReference type="EMBL" id="KAF4612481.1"/>
    </source>
</evidence>
<accession>A0A8H4QKG8</accession>
<evidence type="ECO:0000256" key="1">
    <source>
        <dbReference type="SAM" id="MobiDB-lite"/>
    </source>
</evidence>
<feature type="region of interest" description="Disordered" evidence="1">
    <location>
        <begin position="79"/>
        <end position="102"/>
    </location>
</feature>
<feature type="region of interest" description="Disordered" evidence="1">
    <location>
        <begin position="1"/>
        <end position="35"/>
    </location>
</feature>
<dbReference type="Proteomes" id="UP000566819">
    <property type="component" value="Unassembled WGS sequence"/>
</dbReference>
<evidence type="ECO:0000313" key="3">
    <source>
        <dbReference type="Proteomes" id="UP000566819"/>
    </source>
</evidence>
<reference evidence="2 3" key="1">
    <citation type="submission" date="2020-03" db="EMBL/GenBank/DDBJ databases">
        <title>Draft Genome Sequence of Cudoniella acicularis.</title>
        <authorList>
            <person name="Buettner E."/>
            <person name="Kellner H."/>
        </authorList>
    </citation>
    <scope>NUCLEOTIDE SEQUENCE [LARGE SCALE GENOMIC DNA]</scope>
    <source>
        <strain evidence="2 3">DSM 108380</strain>
    </source>
</reference>
<organism evidence="2 3">
    <name type="scientific">Cudoniella acicularis</name>
    <dbReference type="NCBI Taxonomy" id="354080"/>
    <lineage>
        <taxon>Eukaryota</taxon>
        <taxon>Fungi</taxon>
        <taxon>Dikarya</taxon>
        <taxon>Ascomycota</taxon>
        <taxon>Pezizomycotina</taxon>
        <taxon>Leotiomycetes</taxon>
        <taxon>Helotiales</taxon>
        <taxon>Tricladiaceae</taxon>
        <taxon>Cudoniella</taxon>
    </lineage>
</organism>
<name>A0A8H4QKG8_9HELO</name>
<feature type="compositionally biased region" description="Basic and acidic residues" evidence="1">
    <location>
        <begin position="1"/>
        <end position="11"/>
    </location>
</feature>
<keyword evidence="3" id="KW-1185">Reference proteome</keyword>
<comment type="caution">
    <text evidence="2">The sequence shown here is derived from an EMBL/GenBank/DDBJ whole genome shotgun (WGS) entry which is preliminary data.</text>
</comment>
<proteinExistence type="predicted"/>
<dbReference type="AlphaFoldDB" id="A0A8H4QKG8"/>
<dbReference type="EMBL" id="JAAMPI010002524">
    <property type="protein sequence ID" value="KAF4612481.1"/>
    <property type="molecule type" value="Genomic_DNA"/>
</dbReference>
<feature type="compositionally biased region" description="Basic and acidic residues" evidence="1">
    <location>
        <begin position="21"/>
        <end position="32"/>
    </location>
</feature>
<protein>
    <submittedName>
        <fullName evidence="2">Uncharacterized protein</fullName>
    </submittedName>
</protein>
<sequence>MQPRTNDKRTSNDNGNIGTEPIKENTAYDRPDGVGNCVRGFDDPELRVVDADFVAEGSFQRSERSSGDWSMFDLRERGPRREGHPFVGPGNLNATVSVSTRT</sequence>